<feature type="transmembrane region" description="Helical" evidence="8">
    <location>
        <begin position="331"/>
        <end position="352"/>
    </location>
</feature>
<keyword evidence="4" id="KW-1003">Cell membrane</keyword>
<dbReference type="PANTHER" id="PTHR30472:SF24">
    <property type="entry name" value="FERRIC ENTEROBACTIN TRANSPORT SYSTEM PERMEASE PROTEIN FEPG"/>
    <property type="match status" value="1"/>
</dbReference>
<dbReference type="Gene3D" id="1.10.3470.10">
    <property type="entry name" value="ABC transporter involved in vitamin B12 uptake, BtuC"/>
    <property type="match status" value="1"/>
</dbReference>
<dbReference type="GO" id="GO:0022857">
    <property type="term" value="F:transmembrane transporter activity"/>
    <property type="evidence" value="ECO:0007669"/>
    <property type="project" value="InterPro"/>
</dbReference>
<feature type="transmembrane region" description="Helical" evidence="8">
    <location>
        <begin position="37"/>
        <end position="57"/>
    </location>
</feature>
<dbReference type="InterPro" id="IPR037294">
    <property type="entry name" value="ABC_BtuC-like"/>
</dbReference>
<evidence type="ECO:0000256" key="8">
    <source>
        <dbReference type="SAM" id="Phobius"/>
    </source>
</evidence>
<evidence type="ECO:0008006" key="11">
    <source>
        <dbReference type="Google" id="ProtNLM"/>
    </source>
</evidence>
<comment type="caution">
    <text evidence="9">The sequence shown here is derived from an EMBL/GenBank/DDBJ whole genome shotgun (WGS) entry which is preliminary data.</text>
</comment>
<evidence type="ECO:0000256" key="6">
    <source>
        <dbReference type="ARBA" id="ARBA00022989"/>
    </source>
</evidence>
<sequence length="360" mass="36176">MPAPAPAPTSAPAARRPGRRRRAVRVGGLSWRTAPRYAAVCLALLAAGLAVGVLAVGTGKFGLTPAEVVRTLLGDGPPGAGYVVTELRLPRALDGLLAGAALGMSGAVFQSLARNPLGSPDLIGFGHGSATGAVLVILLLDGSATAVAAGALSGGLVVAAAVYLLAWRRGVAGSRLILVGIGAAALLGAVDNYLLSRADLGDAAQAAAWLTGSLGGRQWSDVRIAGLAACVLMPVLLCLGRRLALLEMGDDTAGSLGIHPERTRLALLATAAATCGLAVAAAGPIPFVALASPQVARRLTRHPGPNLLAAALTGALLLVLADWLTQRLVPLPLPVGVATGLLGGVYLLWLLVAERRAGRF</sequence>
<dbReference type="CDD" id="cd06550">
    <property type="entry name" value="TM_ABC_iron-siderophores_like"/>
    <property type="match status" value="1"/>
</dbReference>
<evidence type="ECO:0000256" key="5">
    <source>
        <dbReference type="ARBA" id="ARBA00022692"/>
    </source>
</evidence>
<keyword evidence="5 8" id="KW-0812">Transmembrane</keyword>
<dbReference type="Proteomes" id="UP000272474">
    <property type="component" value="Unassembled WGS sequence"/>
</dbReference>
<evidence type="ECO:0000256" key="1">
    <source>
        <dbReference type="ARBA" id="ARBA00004651"/>
    </source>
</evidence>
<feature type="transmembrane region" description="Helical" evidence="8">
    <location>
        <begin position="176"/>
        <end position="195"/>
    </location>
</feature>
<dbReference type="PANTHER" id="PTHR30472">
    <property type="entry name" value="FERRIC ENTEROBACTIN TRANSPORT SYSTEM PERMEASE PROTEIN"/>
    <property type="match status" value="1"/>
</dbReference>
<feature type="transmembrane region" description="Helical" evidence="8">
    <location>
        <begin position="146"/>
        <end position="167"/>
    </location>
</feature>
<gene>
    <name evidence="9" type="ORF">D7294_08860</name>
</gene>
<dbReference type="EMBL" id="RBAL01000004">
    <property type="protein sequence ID" value="RKN44067.1"/>
    <property type="molecule type" value="Genomic_DNA"/>
</dbReference>
<evidence type="ECO:0000256" key="4">
    <source>
        <dbReference type="ARBA" id="ARBA00022475"/>
    </source>
</evidence>
<name>A0A3A9Z9V2_9ACTN</name>
<evidence type="ECO:0000256" key="7">
    <source>
        <dbReference type="ARBA" id="ARBA00023136"/>
    </source>
</evidence>
<accession>A0A3A9Z9V2</accession>
<proteinExistence type="inferred from homology"/>
<protein>
    <recommendedName>
        <fullName evidence="11">Iron ABC transporter permease</fullName>
    </recommendedName>
</protein>
<keyword evidence="7 8" id="KW-0472">Membrane</keyword>
<organism evidence="9 10">
    <name type="scientific">Streptomyces hoynatensis</name>
    <dbReference type="NCBI Taxonomy" id="1141874"/>
    <lineage>
        <taxon>Bacteria</taxon>
        <taxon>Bacillati</taxon>
        <taxon>Actinomycetota</taxon>
        <taxon>Actinomycetes</taxon>
        <taxon>Kitasatosporales</taxon>
        <taxon>Streptomycetaceae</taxon>
        <taxon>Streptomyces</taxon>
    </lineage>
</organism>
<dbReference type="Pfam" id="PF01032">
    <property type="entry name" value="FecCD"/>
    <property type="match status" value="1"/>
</dbReference>
<comment type="similarity">
    <text evidence="2">Belongs to the binding-protein-dependent transport system permease family. FecCD subfamily.</text>
</comment>
<dbReference type="SUPFAM" id="SSF81345">
    <property type="entry name" value="ABC transporter involved in vitamin B12 uptake, BtuC"/>
    <property type="match status" value="1"/>
</dbReference>
<keyword evidence="6 8" id="KW-1133">Transmembrane helix</keyword>
<reference evidence="9 10" key="1">
    <citation type="journal article" date="2014" name="Int. J. Syst. Evol. Microbiol.">
        <title>Streptomyces hoynatensis sp. nov., isolated from deep marine sediment.</title>
        <authorList>
            <person name="Veyisoglu A."/>
            <person name="Sahin N."/>
        </authorList>
    </citation>
    <scope>NUCLEOTIDE SEQUENCE [LARGE SCALE GENOMIC DNA]</scope>
    <source>
        <strain evidence="9 10">KCTC 29097</strain>
    </source>
</reference>
<dbReference type="InterPro" id="IPR000522">
    <property type="entry name" value="ABC_transptr_permease_BtuC"/>
</dbReference>
<evidence type="ECO:0000313" key="9">
    <source>
        <dbReference type="EMBL" id="RKN44067.1"/>
    </source>
</evidence>
<dbReference type="OrthoDB" id="4455417at2"/>
<evidence type="ECO:0000256" key="3">
    <source>
        <dbReference type="ARBA" id="ARBA00022448"/>
    </source>
</evidence>
<dbReference type="GO" id="GO:0005886">
    <property type="term" value="C:plasma membrane"/>
    <property type="evidence" value="ECO:0007669"/>
    <property type="project" value="UniProtKB-SubCell"/>
</dbReference>
<feature type="transmembrane region" description="Helical" evidence="8">
    <location>
        <begin position="224"/>
        <end position="244"/>
    </location>
</feature>
<keyword evidence="3" id="KW-0813">Transport</keyword>
<feature type="transmembrane region" description="Helical" evidence="8">
    <location>
        <begin position="265"/>
        <end position="287"/>
    </location>
</feature>
<evidence type="ECO:0000256" key="2">
    <source>
        <dbReference type="ARBA" id="ARBA00007935"/>
    </source>
</evidence>
<feature type="transmembrane region" description="Helical" evidence="8">
    <location>
        <begin position="122"/>
        <end position="140"/>
    </location>
</feature>
<comment type="subcellular location">
    <subcellularLocation>
        <location evidence="1">Cell membrane</location>
        <topology evidence="1">Multi-pass membrane protein</topology>
    </subcellularLocation>
</comment>
<keyword evidence="10" id="KW-1185">Reference proteome</keyword>
<dbReference type="AlphaFoldDB" id="A0A3A9Z9V2"/>
<evidence type="ECO:0000313" key="10">
    <source>
        <dbReference type="Proteomes" id="UP000272474"/>
    </source>
</evidence>
<feature type="transmembrane region" description="Helical" evidence="8">
    <location>
        <begin position="307"/>
        <end position="324"/>
    </location>
</feature>
<dbReference type="GO" id="GO:0033214">
    <property type="term" value="P:siderophore-iron import into cell"/>
    <property type="evidence" value="ECO:0007669"/>
    <property type="project" value="TreeGrafter"/>
</dbReference>